<dbReference type="EMBL" id="KB467843">
    <property type="protein sequence ID" value="PCH35270.1"/>
    <property type="molecule type" value="Genomic_DNA"/>
</dbReference>
<dbReference type="Proteomes" id="UP000218811">
    <property type="component" value="Unassembled WGS sequence"/>
</dbReference>
<feature type="chain" id="PRO_5013749506" evidence="1">
    <location>
        <begin position="20"/>
        <end position="127"/>
    </location>
</feature>
<reference evidence="2 3" key="1">
    <citation type="journal article" date="2012" name="Science">
        <title>The Paleozoic origin of enzymatic lignin decomposition reconstructed from 31 fungal genomes.</title>
        <authorList>
            <person name="Floudas D."/>
            <person name="Binder M."/>
            <person name="Riley R."/>
            <person name="Barry K."/>
            <person name="Blanchette R.A."/>
            <person name="Henrissat B."/>
            <person name="Martinez A.T."/>
            <person name="Otillar R."/>
            <person name="Spatafora J.W."/>
            <person name="Yadav J.S."/>
            <person name="Aerts A."/>
            <person name="Benoit I."/>
            <person name="Boyd A."/>
            <person name="Carlson A."/>
            <person name="Copeland A."/>
            <person name="Coutinho P.M."/>
            <person name="de Vries R.P."/>
            <person name="Ferreira P."/>
            <person name="Findley K."/>
            <person name="Foster B."/>
            <person name="Gaskell J."/>
            <person name="Glotzer D."/>
            <person name="Gorecki P."/>
            <person name="Heitman J."/>
            <person name="Hesse C."/>
            <person name="Hori C."/>
            <person name="Igarashi K."/>
            <person name="Jurgens J.A."/>
            <person name="Kallen N."/>
            <person name="Kersten P."/>
            <person name="Kohler A."/>
            <person name="Kuees U."/>
            <person name="Kumar T.K.A."/>
            <person name="Kuo A."/>
            <person name="LaButti K."/>
            <person name="Larrondo L.F."/>
            <person name="Lindquist E."/>
            <person name="Ling A."/>
            <person name="Lombard V."/>
            <person name="Lucas S."/>
            <person name="Lundell T."/>
            <person name="Martin R."/>
            <person name="McLaughlin D.J."/>
            <person name="Morgenstern I."/>
            <person name="Morin E."/>
            <person name="Murat C."/>
            <person name="Nagy L.G."/>
            <person name="Nolan M."/>
            <person name="Ohm R.A."/>
            <person name="Patyshakuliyeva A."/>
            <person name="Rokas A."/>
            <person name="Ruiz-Duenas F.J."/>
            <person name="Sabat G."/>
            <person name="Salamov A."/>
            <person name="Samejima M."/>
            <person name="Schmutz J."/>
            <person name="Slot J.C."/>
            <person name="St John F."/>
            <person name="Stenlid J."/>
            <person name="Sun H."/>
            <person name="Sun S."/>
            <person name="Syed K."/>
            <person name="Tsang A."/>
            <person name="Wiebenga A."/>
            <person name="Young D."/>
            <person name="Pisabarro A."/>
            <person name="Eastwood D.C."/>
            <person name="Martin F."/>
            <person name="Cullen D."/>
            <person name="Grigoriev I.V."/>
            <person name="Hibbett D.S."/>
        </authorList>
    </citation>
    <scope>NUCLEOTIDE SEQUENCE [LARGE SCALE GENOMIC DNA]</scope>
    <source>
        <strain evidence="2 3">MD-104</strain>
    </source>
</reference>
<name>A0A2H3IZ48_WOLCO</name>
<gene>
    <name evidence="2" type="ORF">WOLCODRAFT_166166</name>
</gene>
<evidence type="ECO:0000313" key="2">
    <source>
        <dbReference type="EMBL" id="PCH35270.1"/>
    </source>
</evidence>
<proteinExistence type="predicted"/>
<protein>
    <submittedName>
        <fullName evidence="2">Uncharacterized protein</fullName>
    </submittedName>
</protein>
<evidence type="ECO:0000313" key="3">
    <source>
        <dbReference type="Proteomes" id="UP000218811"/>
    </source>
</evidence>
<organism evidence="2 3">
    <name type="scientific">Wolfiporia cocos (strain MD-104)</name>
    <name type="common">Brown rot fungus</name>
    <dbReference type="NCBI Taxonomy" id="742152"/>
    <lineage>
        <taxon>Eukaryota</taxon>
        <taxon>Fungi</taxon>
        <taxon>Dikarya</taxon>
        <taxon>Basidiomycota</taxon>
        <taxon>Agaricomycotina</taxon>
        <taxon>Agaricomycetes</taxon>
        <taxon>Polyporales</taxon>
        <taxon>Phaeolaceae</taxon>
        <taxon>Wolfiporia</taxon>
    </lineage>
</organism>
<feature type="signal peptide" evidence="1">
    <location>
        <begin position="1"/>
        <end position="19"/>
    </location>
</feature>
<keyword evidence="1" id="KW-0732">Signal</keyword>
<accession>A0A2H3IZ48</accession>
<keyword evidence="3" id="KW-1185">Reference proteome</keyword>
<dbReference type="AlphaFoldDB" id="A0A2H3IZ48"/>
<evidence type="ECO:0000256" key="1">
    <source>
        <dbReference type="SAM" id="SignalP"/>
    </source>
</evidence>
<sequence length="127" mass="14160">MADITMMIMALAYFRYVFATEPSTSKKEEAAANAPSQLEDVAFTHGHGVPPFKPNNSCFPLDFKGGGKLKGIIRVFRWPRKDGYEQLGDVPDDNDDIASARMRVRSAPEKYGFKRGTSKPRSLQTIC</sequence>